<keyword evidence="2" id="KW-0677">Repeat</keyword>
<dbReference type="Gene3D" id="2.60.40.10">
    <property type="entry name" value="Immunoglobulins"/>
    <property type="match status" value="1"/>
</dbReference>
<dbReference type="InterPro" id="IPR013783">
    <property type="entry name" value="Ig-like_fold"/>
</dbReference>
<feature type="chain" id="PRO_5047398372" description="N-acetylneuraminic acid mutarotase" evidence="3">
    <location>
        <begin position="21"/>
        <end position="490"/>
    </location>
</feature>
<dbReference type="SUPFAM" id="SSF117281">
    <property type="entry name" value="Kelch motif"/>
    <property type="match status" value="1"/>
</dbReference>
<dbReference type="PANTHER" id="PTHR46344">
    <property type="entry name" value="OS02G0202900 PROTEIN"/>
    <property type="match status" value="1"/>
</dbReference>
<dbReference type="InterPro" id="IPR015915">
    <property type="entry name" value="Kelch-typ_b-propeller"/>
</dbReference>
<evidence type="ECO:0000313" key="4">
    <source>
        <dbReference type="EMBL" id="GAA4469199.1"/>
    </source>
</evidence>
<keyword evidence="5" id="KW-1185">Reference proteome</keyword>
<evidence type="ECO:0000313" key="5">
    <source>
        <dbReference type="Proteomes" id="UP001501175"/>
    </source>
</evidence>
<dbReference type="RefSeq" id="WP_345249408.1">
    <property type="nucleotide sequence ID" value="NZ_BAABHD010000084.1"/>
</dbReference>
<proteinExistence type="predicted"/>
<accession>A0ABP8NQ08</accession>
<evidence type="ECO:0000256" key="3">
    <source>
        <dbReference type="SAM" id="SignalP"/>
    </source>
</evidence>
<dbReference type="InterPro" id="IPR006652">
    <property type="entry name" value="Kelch_1"/>
</dbReference>
<dbReference type="Pfam" id="PF22352">
    <property type="entry name" value="K319L-like_PKD"/>
    <property type="match status" value="1"/>
</dbReference>
<name>A0ABP8NQ08_9BACT</name>
<protein>
    <recommendedName>
        <fullName evidence="6">N-acetylneuraminic acid mutarotase</fullName>
    </recommendedName>
</protein>
<dbReference type="Gene3D" id="2.120.10.80">
    <property type="entry name" value="Kelch-type beta propeller"/>
    <property type="match status" value="2"/>
</dbReference>
<evidence type="ECO:0008006" key="6">
    <source>
        <dbReference type="Google" id="ProtNLM"/>
    </source>
</evidence>
<evidence type="ECO:0000256" key="2">
    <source>
        <dbReference type="ARBA" id="ARBA00022737"/>
    </source>
</evidence>
<reference evidence="5" key="1">
    <citation type="journal article" date="2019" name="Int. J. Syst. Evol. Microbiol.">
        <title>The Global Catalogue of Microorganisms (GCM) 10K type strain sequencing project: providing services to taxonomists for standard genome sequencing and annotation.</title>
        <authorList>
            <consortium name="The Broad Institute Genomics Platform"/>
            <consortium name="The Broad Institute Genome Sequencing Center for Infectious Disease"/>
            <person name="Wu L."/>
            <person name="Ma J."/>
        </authorList>
    </citation>
    <scope>NUCLEOTIDE SEQUENCE [LARGE SCALE GENOMIC DNA]</scope>
    <source>
        <strain evidence="5">JCM 17927</strain>
    </source>
</reference>
<organism evidence="4 5">
    <name type="scientific">Nibrella saemangeumensis</name>
    <dbReference type="NCBI Taxonomy" id="1084526"/>
    <lineage>
        <taxon>Bacteria</taxon>
        <taxon>Pseudomonadati</taxon>
        <taxon>Bacteroidota</taxon>
        <taxon>Cytophagia</taxon>
        <taxon>Cytophagales</taxon>
        <taxon>Spirosomataceae</taxon>
        <taxon>Nibrella</taxon>
    </lineage>
</organism>
<comment type="caution">
    <text evidence="4">The sequence shown here is derived from an EMBL/GenBank/DDBJ whole genome shotgun (WGS) entry which is preliminary data.</text>
</comment>
<dbReference type="SUPFAM" id="SSF49299">
    <property type="entry name" value="PKD domain"/>
    <property type="match status" value="1"/>
</dbReference>
<keyword evidence="3" id="KW-0732">Signal</keyword>
<sequence>MKRVLTFLVLLLLFARCDNNPVVPALTTNAPPIANAGRQQTIILPLMKLVLDGSKSADPERGSLRYAWTKIAGPSAYFIQNPNAALTDVTNLEEGTYQFELKVTDIGGLSAKDTTEVQVITQQTVTTKPVACDFSSGRPEIAARLIPVGTLSQARGGMAVAWAGSKILFAGATLSAVSGSLDSDYGSSTVDIYDVVTQTWSKAKLSKSRSDIAAVAAGNKVFFAGGRLGDGANDQLFTTVDIYDVSTNTWSVASLSEPRAFIGAAAVGNKVFFAGGEKNWNYETSNRVDIYDLSSGTWSTANLSENRAYIAAVTADNKVYFAGGHIDNRWYDSPSRTIDIYDNGTNSWSTSRLLEPRGMSSGIAVGDNIYWAGGLRYSGGVADESDCSVEIRNIHSQVSRLEGLFKPASWVTVEGQNAVVKDNKILYFRHYNTDDTSRFDIYDIASGSWSIGVLPKSITGVSIIAVNNTVYIAGGMVDGKLSNQVWKLEF</sequence>
<dbReference type="InterPro" id="IPR035986">
    <property type="entry name" value="PKD_dom_sf"/>
</dbReference>
<evidence type="ECO:0000256" key="1">
    <source>
        <dbReference type="ARBA" id="ARBA00022441"/>
    </source>
</evidence>
<dbReference type="EMBL" id="BAABHD010000084">
    <property type="protein sequence ID" value="GAA4469199.1"/>
    <property type="molecule type" value="Genomic_DNA"/>
</dbReference>
<dbReference type="Proteomes" id="UP001501175">
    <property type="component" value="Unassembled WGS sequence"/>
</dbReference>
<keyword evidence="1" id="KW-0880">Kelch repeat</keyword>
<feature type="signal peptide" evidence="3">
    <location>
        <begin position="1"/>
        <end position="20"/>
    </location>
</feature>
<gene>
    <name evidence="4" type="ORF">GCM10023189_55860</name>
</gene>
<dbReference type="PANTHER" id="PTHR46344:SF27">
    <property type="entry name" value="KELCH REPEAT SUPERFAMILY PROTEIN"/>
    <property type="match status" value="1"/>
</dbReference>
<dbReference type="Pfam" id="PF24681">
    <property type="entry name" value="Kelch_KLHDC2_KLHL20_DRC7"/>
    <property type="match status" value="1"/>
</dbReference>
<dbReference type="SMART" id="SM00612">
    <property type="entry name" value="Kelch"/>
    <property type="match status" value="3"/>
</dbReference>